<evidence type="ECO:0000256" key="4">
    <source>
        <dbReference type="ARBA" id="ARBA00044511"/>
    </source>
</evidence>
<feature type="region of interest" description="Disordered" evidence="6">
    <location>
        <begin position="117"/>
        <end position="138"/>
    </location>
</feature>
<feature type="domain" description="Pentatricopeptide repeat-containing protein-mitochondrial" evidence="7">
    <location>
        <begin position="388"/>
        <end position="526"/>
    </location>
</feature>
<dbReference type="Proteomes" id="UP000033710">
    <property type="component" value="Unassembled WGS sequence"/>
</dbReference>
<feature type="region of interest" description="Disordered" evidence="6">
    <location>
        <begin position="58"/>
        <end position="99"/>
    </location>
</feature>
<comment type="similarity">
    <text evidence="1">Belongs to the CCM1 family.</text>
</comment>
<dbReference type="InterPro" id="IPR057027">
    <property type="entry name" value="TPR_mt"/>
</dbReference>
<feature type="repeat" description="PPR" evidence="5">
    <location>
        <begin position="422"/>
        <end position="456"/>
    </location>
</feature>
<dbReference type="RefSeq" id="XP_016584032.1">
    <property type="nucleotide sequence ID" value="XM_016727977.1"/>
</dbReference>
<comment type="subunit">
    <text evidence="4">Binds to mitochondrial small subunit 15S rRNA.</text>
</comment>
<dbReference type="OrthoDB" id="747253at2759"/>
<evidence type="ECO:0000256" key="1">
    <source>
        <dbReference type="ARBA" id="ARBA00006192"/>
    </source>
</evidence>
<feature type="compositionally biased region" description="Low complexity" evidence="6">
    <location>
        <begin position="79"/>
        <end position="99"/>
    </location>
</feature>
<name>A0A0F2LZM5_SPOSC</name>
<dbReference type="AlphaFoldDB" id="A0A0F2LZM5"/>
<dbReference type="PROSITE" id="PS51375">
    <property type="entry name" value="PPR"/>
    <property type="match status" value="1"/>
</dbReference>
<keyword evidence="2" id="KW-0677">Repeat</keyword>
<dbReference type="PANTHER" id="PTHR47447">
    <property type="entry name" value="OS03G0856100 PROTEIN"/>
    <property type="match status" value="1"/>
</dbReference>
<evidence type="ECO:0000256" key="5">
    <source>
        <dbReference type="PROSITE-ProRule" id="PRU00708"/>
    </source>
</evidence>
<dbReference type="Gene3D" id="1.25.40.10">
    <property type="entry name" value="Tetratricopeptide repeat domain"/>
    <property type="match status" value="1"/>
</dbReference>
<evidence type="ECO:0000256" key="3">
    <source>
        <dbReference type="ARBA" id="ARBA00044493"/>
    </source>
</evidence>
<dbReference type="VEuPathDB" id="FungiDB:SPSK_01046"/>
<protein>
    <submittedName>
        <fullName evidence="9">Uncharacterized protein</fullName>
    </submittedName>
</protein>
<organism evidence="9 10">
    <name type="scientific">Sporothrix schenckii 1099-18</name>
    <dbReference type="NCBI Taxonomy" id="1397361"/>
    <lineage>
        <taxon>Eukaryota</taxon>
        <taxon>Fungi</taxon>
        <taxon>Dikarya</taxon>
        <taxon>Ascomycota</taxon>
        <taxon>Pezizomycotina</taxon>
        <taxon>Sordariomycetes</taxon>
        <taxon>Sordariomycetidae</taxon>
        <taxon>Ophiostomatales</taxon>
        <taxon>Ophiostomataceae</taxon>
        <taxon>Sporothrix</taxon>
    </lineage>
</organism>
<reference evidence="9 10" key="2">
    <citation type="journal article" date="2015" name="Eukaryot. Cell">
        <title>Asexual propagation of a virulent clone complex in a human and feline outbreak of sporotrichosis.</title>
        <authorList>
            <person name="Teixeira Mde M."/>
            <person name="Rodrigues A.M."/>
            <person name="Tsui C.K."/>
            <person name="de Almeida L.G."/>
            <person name="Van Diepeningen A.D."/>
            <person name="van den Ende B.G."/>
            <person name="Fernandes G.F."/>
            <person name="Kano R."/>
            <person name="Hamelin R.C."/>
            <person name="Lopes-Bezerra L.M."/>
            <person name="Vasconcelos A.T."/>
            <person name="de Hoog S."/>
            <person name="de Camargo Z.P."/>
            <person name="Felipe M.S."/>
        </authorList>
    </citation>
    <scope>NUCLEOTIDE SEQUENCE [LARGE SCALE GENOMIC DNA]</scope>
    <source>
        <strain evidence="9 10">1099-18</strain>
    </source>
</reference>
<dbReference type="GeneID" id="27663254"/>
<dbReference type="InterPro" id="IPR011990">
    <property type="entry name" value="TPR-like_helical_dom_sf"/>
</dbReference>
<reference evidence="9 10" key="1">
    <citation type="journal article" date="2014" name="BMC Genomics">
        <title>Comparative genomics of the major fungal agents of human and animal Sporotrichosis: Sporothrix schenckii and Sporothrix brasiliensis.</title>
        <authorList>
            <person name="Teixeira M.M."/>
            <person name="de Almeida L.G."/>
            <person name="Kubitschek-Barreira P."/>
            <person name="Alves F.L."/>
            <person name="Kioshima E.S."/>
            <person name="Abadio A.K."/>
            <person name="Fernandes L."/>
            <person name="Derengowski L.S."/>
            <person name="Ferreira K.S."/>
            <person name="Souza R.C."/>
            <person name="Ruiz J.C."/>
            <person name="de Andrade N.C."/>
            <person name="Paes H.C."/>
            <person name="Nicola A.M."/>
            <person name="Albuquerque P."/>
            <person name="Gerber A.L."/>
            <person name="Martins V.P."/>
            <person name="Peconick L.D."/>
            <person name="Neto A.V."/>
            <person name="Chaucanez C.B."/>
            <person name="Silva P.A."/>
            <person name="Cunha O.L."/>
            <person name="de Oliveira F.F."/>
            <person name="dos Santos T.C."/>
            <person name="Barros A.L."/>
            <person name="Soares M.A."/>
            <person name="de Oliveira L.M."/>
            <person name="Marini M.M."/>
            <person name="Villalobos-Duno H."/>
            <person name="Cunha M.M."/>
            <person name="de Hoog S."/>
            <person name="da Silveira J.F."/>
            <person name="Henrissat B."/>
            <person name="Nino-Vega G.A."/>
            <person name="Cisalpino P.S."/>
            <person name="Mora-Montes H.M."/>
            <person name="Almeida S.R."/>
            <person name="Stajich J.E."/>
            <person name="Lopes-Bezerra L.M."/>
            <person name="Vasconcelos A.T."/>
            <person name="Felipe M.S."/>
        </authorList>
    </citation>
    <scope>NUCLEOTIDE SEQUENCE [LARGE SCALE GENOMIC DNA]</scope>
    <source>
        <strain evidence="9 10">1099-18</strain>
    </source>
</reference>
<dbReference type="InterPro" id="IPR057029">
    <property type="entry name" value="TPR_fung_2"/>
</dbReference>
<dbReference type="InterPro" id="IPR002885">
    <property type="entry name" value="PPR_rpt"/>
</dbReference>
<evidence type="ECO:0000313" key="9">
    <source>
        <dbReference type="EMBL" id="KJR81356.1"/>
    </source>
</evidence>
<comment type="caution">
    <text evidence="9">The sequence shown here is derived from an EMBL/GenBank/DDBJ whole genome shotgun (WGS) entry which is preliminary data.</text>
</comment>
<dbReference type="PANTHER" id="PTHR47447:SF23">
    <property type="entry name" value="PENTACOTRIPEPTIDE-REPEAT REGION OF PRORP DOMAIN-CONTAINING PROTEIN"/>
    <property type="match status" value="1"/>
</dbReference>
<evidence type="ECO:0000259" key="7">
    <source>
        <dbReference type="Pfam" id="PF23276"/>
    </source>
</evidence>
<evidence type="ECO:0000256" key="2">
    <source>
        <dbReference type="ARBA" id="ARBA00022737"/>
    </source>
</evidence>
<evidence type="ECO:0000256" key="6">
    <source>
        <dbReference type="SAM" id="MobiDB-lite"/>
    </source>
</evidence>
<accession>A0A0F2LZM5</accession>
<comment type="function">
    <text evidence="3">Regulates mitochondrial small subunit maturation by controlling 15S rRNA 5'-end processing. Localizes to the 5' precursor of the 15S rRNA in a position that is subsequently occupied by mS47 in the mature yeast mtSSU. Uses structure and sequence-specific RNA recognition, binding to a single-stranded region of the precursor and specifically recognizing bases -6 to -1. The exchange of Ccm1 for mS47 is coupled to the irreversible removal of precursor rRNA that is accompanied by conformational changes of the mitoribosomal proteins uS5m and mS26. These conformational changes signal completion of 5'-end rRNA processing through protection of the mature 5'-end of the 15S rRNA and stabilization of mS47. The removal of the 5' precursor together with the dissociation of Ccm1 may be catalyzed by the 5'-3' exoribonuclease Pet127. Involved in the specific removal of group I introns in mitochondrial encoded transcripts.</text>
</comment>
<dbReference type="EMBL" id="AXCR01000011">
    <property type="protein sequence ID" value="KJR81356.1"/>
    <property type="molecule type" value="Genomic_DNA"/>
</dbReference>
<evidence type="ECO:0000313" key="10">
    <source>
        <dbReference type="Proteomes" id="UP000033710"/>
    </source>
</evidence>
<dbReference type="KEGG" id="ssck:SPSK_01046"/>
<dbReference type="Pfam" id="PF23279">
    <property type="entry name" value="TPR_25"/>
    <property type="match status" value="1"/>
</dbReference>
<gene>
    <name evidence="9" type="ORF">SPSK_01046</name>
</gene>
<dbReference type="NCBIfam" id="TIGR00756">
    <property type="entry name" value="PPR"/>
    <property type="match status" value="1"/>
</dbReference>
<feature type="domain" description="Tetratricopeptide repeats fungi 2" evidence="8">
    <location>
        <begin position="582"/>
        <end position="722"/>
    </location>
</feature>
<feature type="compositionally biased region" description="Polar residues" evidence="6">
    <location>
        <begin position="119"/>
        <end position="130"/>
    </location>
</feature>
<proteinExistence type="inferred from homology"/>
<evidence type="ECO:0000259" key="8">
    <source>
        <dbReference type="Pfam" id="PF23279"/>
    </source>
</evidence>
<dbReference type="Pfam" id="PF23276">
    <property type="entry name" value="TPR_24"/>
    <property type="match status" value="1"/>
</dbReference>
<sequence>MTGTRIVVDGLWRCLCPSVDVPALLRAVNGSSYARPTTRRGAQPGTGKPAHLVHTLKRTPRPGCTAMPTGTAAVPLPSPTSRPRLSCRGSTSSSSVPGTVRRVHNGAATRVGRLGLVSGTANGNASQRANGTGGTLEGDQQHQLAVLTLLRSRPPYRRELASATNTAIYAALRHLQDTPAAFDRINAFAQYLFEERKEPLTTALCEALVRSNCHVNGSADAVQDMLHALKASSIEGTPSLFHGALSVLAVHPDYLLRNAVLREMKERWIDLAPDGQQSVALGLLRDGQYERALNQLDEMTEAAATAGATPVPPWLLDIYVYVLGQEGFLDDALQIVNHRLLRDGDTVSLNIWSFLLDVCCRAGHFSGLTYVWNRVVRPGGNGLVTPSDAMALDVLNMAAQHGDADLAAAVMQMLAARGTKLSMPHFEAMLDCYAQAGAIDKALQALCIMNNAGIVPDQGSTRSIFLRLTAPAPSAPRSARDVRDAQAAQAATMESAVAALFDLKRQYGSVPVAAFNVVLESMLESHRHYATATTAAVAKKGTQAHSTDGTEAEAGLDLYRHVRQLCPTGPNRATFRLLFRACDDPVHLNFLVREMHSFAFRPDMDMIDDVVYANATKGSLDQALQYVFDLIDEEAARRVQSSDATASDASAADAVDEASIAAHAESLRRQPWISRRAAAALARRCIEEEDERIWTVADASRDRGRPMDNILREAMGGVHRPKAAHNAYGVPHAVGADQEEPEPEEGTLAG</sequence>